<keyword evidence="5" id="KW-0598">Phosphotransferase system</keyword>
<keyword evidence="8 9" id="KW-0472">Membrane</keyword>
<evidence type="ECO:0000256" key="3">
    <source>
        <dbReference type="ARBA" id="ARBA00022475"/>
    </source>
</evidence>
<keyword evidence="3" id="KW-1003">Cell membrane</keyword>
<feature type="transmembrane region" description="Helical" evidence="9">
    <location>
        <begin position="145"/>
        <end position="163"/>
    </location>
</feature>
<dbReference type="Pfam" id="PF03609">
    <property type="entry name" value="EII-Sor"/>
    <property type="match status" value="1"/>
</dbReference>
<organism evidence="10 11">
    <name type="scientific">[Eubacterium] hominis</name>
    <dbReference type="NCBI Taxonomy" id="2764325"/>
    <lineage>
        <taxon>Bacteria</taxon>
        <taxon>Bacillati</taxon>
        <taxon>Bacillota</taxon>
        <taxon>Erysipelotrichia</taxon>
        <taxon>Erysipelotrichales</taxon>
        <taxon>Erysipelotrichaceae</taxon>
        <taxon>Amedibacillus</taxon>
    </lineage>
</organism>
<evidence type="ECO:0000313" key="11">
    <source>
        <dbReference type="Proteomes" id="UP000515856"/>
    </source>
</evidence>
<keyword evidence="6 9" id="KW-0812">Transmembrane</keyword>
<name>A0A7G9GTS4_9FIRM</name>
<evidence type="ECO:0000256" key="4">
    <source>
        <dbReference type="ARBA" id="ARBA00022597"/>
    </source>
</evidence>
<dbReference type="PANTHER" id="PTHR32502:SF8">
    <property type="entry name" value="N-ACETYLGALACTOSAMINE PERMEASE IIC COMPONENT 1"/>
    <property type="match status" value="1"/>
</dbReference>
<proteinExistence type="predicted"/>
<keyword evidence="11" id="KW-1185">Reference proteome</keyword>
<dbReference type="InterPro" id="IPR050303">
    <property type="entry name" value="GatZ_KbaZ_carbometab"/>
</dbReference>
<dbReference type="InterPro" id="IPR004700">
    <property type="entry name" value="PTS_IIC_man"/>
</dbReference>
<evidence type="ECO:0000313" key="10">
    <source>
        <dbReference type="EMBL" id="QNM14206.1"/>
    </source>
</evidence>
<dbReference type="GO" id="GO:0005886">
    <property type="term" value="C:plasma membrane"/>
    <property type="evidence" value="ECO:0007669"/>
    <property type="project" value="UniProtKB-SubCell"/>
</dbReference>
<gene>
    <name evidence="10" type="ORF">H9Q80_00605</name>
</gene>
<dbReference type="Proteomes" id="UP000515856">
    <property type="component" value="Chromosome"/>
</dbReference>
<evidence type="ECO:0000256" key="2">
    <source>
        <dbReference type="ARBA" id="ARBA00022448"/>
    </source>
</evidence>
<keyword evidence="4 10" id="KW-0762">Sugar transport</keyword>
<evidence type="ECO:0000256" key="9">
    <source>
        <dbReference type="SAM" id="Phobius"/>
    </source>
</evidence>
<evidence type="ECO:0000256" key="8">
    <source>
        <dbReference type="ARBA" id="ARBA00023136"/>
    </source>
</evidence>
<evidence type="ECO:0000256" key="5">
    <source>
        <dbReference type="ARBA" id="ARBA00022683"/>
    </source>
</evidence>
<dbReference type="AlphaFoldDB" id="A0A7G9GTS4"/>
<reference evidence="10 11" key="1">
    <citation type="submission" date="2020-08" db="EMBL/GenBank/DDBJ databases">
        <authorList>
            <person name="Liu C."/>
            <person name="Sun Q."/>
        </authorList>
    </citation>
    <scope>NUCLEOTIDE SEQUENCE [LARGE SCALE GENOMIC DNA]</scope>
    <source>
        <strain evidence="10 11">NSJ-61</strain>
    </source>
</reference>
<protein>
    <submittedName>
        <fullName evidence="10">PTS sugar transporter subunit IIC</fullName>
    </submittedName>
</protein>
<accession>A0A7G9GTS4</accession>
<evidence type="ECO:0000256" key="7">
    <source>
        <dbReference type="ARBA" id="ARBA00022989"/>
    </source>
</evidence>
<sequence length="250" mass="26843">MMLQAVLVALCTWVCASGIEFTCWSIQLCSPIIFGPIVGAIMGNMELGLQIGCATQLVYMGNIMVGGVGSVDYPMAGCVATALAVATGAAPEMGVTIAVSFGLFGMLAESGKMTLCSIFVHRADKCAARADTKGITFYNVVCPQIINFFFYFIPAFLAVRFGAEYLTDLLDALPEVILTGLEAVGMLLPALGIAMLMKAIFNLKFLPYFIIGYVLSSYLELGMIAVSLVGVAFALMYWFSYREPENSEEV</sequence>
<dbReference type="GO" id="GO:0009401">
    <property type="term" value="P:phosphoenolpyruvate-dependent sugar phosphotransferase system"/>
    <property type="evidence" value="ECO:0007669"/>
    <property type="project" value="UniProtKB-KW"/>
</dbReference>
<evidence type="ECO:0000256" key="6">
    <source>
        <dbReference type="ARBA" id="ARBA00022692"/>
    </source>
</evidence>
<comment type="subcellular location">
    <subcellularLocation>
        <location evidence="1">Cell membrane</location>
        <topology evidence="1">Multi-pass membrane protein</topology>
    </subcellularLocation>
</comment>
<dbReference type="KEGG" id="ehn:H9Q80_00605"/>
<keyword evidence="2" id="KW-0813">Transport</keyword>
<feature type="transmembrane region" description="Helical" evidence="9">
    <location>
        <begin position="175"/>
        <end position="201"/>
    </location>
</feature>
<dbReference type="EMBL" id="CP060636">
    <property type="protein sequence ID" value="QNM14206.1"/>
    <property type="molecule type" value="Genomic_DNA"/>
</dbReference>
<evidence type="ECO:0000256" key="1">
    <source>
        <dbReference type="ARBA" id="ARBA00004651"/>
    </source>
</evidence>
<dbReference type="PROSITE" id="PS51106">
    <property type="entry name" value="PTS_EIIC_TYPE_4"/>
    <property type="match status" value="1"/>
</dbReference>
<keyword evidence="7 9" id="KW-1133">Transmembrane helix</keyword>
<dbReference type="PANTHER" id="PTHR32502">
    <property type="entry name" value="N-ACETYLGALACTOSAMINE PERMEASE II COMPONENT-RELATED"/>
    <property type="match status" value="1"/>
</dbReference>